<dbReference type="Gene3D" id="1.20.80.10">
    <property type="match status" value="1"/>
</dbReference>
<dbReference type="EMBL" id="WNTK01014028">
    <property type="protein sequence ID" value="KAG9462044.1"/>
    <property type="molecule type" value="Genomic_DNA"/>
</dbReference>
<dbReference type="PROSITE" id="PS51228">
    <property type="entry name" value="ACB_2"/>
    <property type="match status" value="1"/>
</dbReference>
<protein>
    <recommendedName>
        <fullName evidence="3">ACB domain-containing protein</fullName>
    </recommendedName>
</protein>
<dbReference type="Proteomes" id="UP000770717">
    <property type="component" value="Unassembled WGS sequence"/>
</dbReference>
<name>A0A8J6B2L3_ELECQ</name>
<keyword evidence="2" id="KW-0446">Lipid-binding</keyword>
<gene>
    <name evidence="4" type="ORF">GDO78_015021</name>
</gene>
<proteinExistence type="inferred from homology"/>
<dbReference type="GO" id="GO:0000062">
    <property type="term" value="F:fatty-acyl-CoA binding"/>
    <property type="evidence" value="ECO:0007669"/>
    <property type="project" value="InterPro"/>
</dbReference>
<evidence type="ECO:0000313" key="5">
    <source>
        <dbReference type="Proteomes" id="UP000770717"/>
    </source>
</evidence>
<accession>A0A8J6B2L3</accession>
<comment type="caution">
    <text evidence="4">The sequence shown here is derived from an EMBL/GenBank/DDBJ whole genome shotgun (WGS) entry which is preliminary data.</text>
</comment>
<reference evidence="4" key="1">
    <citation type="thesis" date="2020" institute="ProQuest LLC" country="789 East Eisenhower Parkway, Ann Arbor, MI, USA">
        <title>Comparative Genomics and Chromosome Evolution.</title>
        <authorList>
            <person name="Mudd A.B."/>
        </authorList>
    </citation>
    <scope>NUCLEOTIDE SEQUENCE</scope>
    <source>
        <strain evidence="4">HN-11 Male</strain>
        <tissue evidence="4">Kidney and liver</tissue>
    </source>
</reference>
<dbReference type="GO" id="GO:0006631">
    <property type="term" value="P:fatty acid metabolic process"/>
    <property type="evidence" value="ECO:0007669"/>
    <property type="project" value="TreeGrafter"/>
</dbReference>
<dbReference type="InterPro" id="IPR035984">
    <property type="entry name" value="Acyl-CoA-binding_sf"/>
</dbReference>
<dbReference type="InterPro" id="IPR000582">
    <property type="entry name" value="Acyl-CoA-binding_protein"/>
</dbReference>
<evidence type="ECO:0000259" key="3">
    <source>
        <dbReference type="PROSITE" id="PS51228"/>
    </source>
</evidence>
<dbReference type="PANTHER" id="PTHR23310:SF62">
    <property type="entry name" value="ACYL-COA BINDING PROTEIN 1, ISOFORM A"/>
    <property type="match status" value="1"/>
</dbReference>
<dbReference type="OrthoDB" id="10254927at2759"/>
<dbReference type="PRINTS" id="PR00689">
    <property type="entry name" value="ACOABINDINGP"/>
</dbReference>
<comment type="similarity">
    <text evidence="1">Belongs to the ACBP family.</text>
</comment>
<dbReference type="SUPFAM" id="SSF47027">
    <property type="entry name" value="Acyl-CoA binding protein"/>
    <property type="match status" value="1"/>
</dbReference>
<dbReference type="PANTHER" id="PTHR23310">
    <property type="entry name" value="ACYL-COA-BINDING PROTEIN, ACBP"/>
    <property type="match status" value="1"/>
</dbReference>
<dbReference type="InterPro" id="IPR014352">
    <property type="entry name" value="FERM/acyl-CoA-bd_prot_sf"/>
</dbReference>
<organism evidence="4 5">
    <name type="scientific">Eleutherodactylus coqui</name>
    <name type="common">Puerto Rican coqui</name>
    <dbReference type="NCBI Taxonomy" id="57060"/>
    <lineage>
        <taxon>Eukaryota</taxon>
        <taxon>Metazoa</taxon>
        <taxon>Chordata</taxon>
        <taxon>Craniata</taxon>
        <taxon>Vertebrata</taxon>
        <taxon>Euteleostomi</taxon>
        <taxon>Amphibia</taxon>
        <taxon>Batrachia</taxon>
        <taxon>Anura</taxon>
        <taxon>Neobatrachia</taxon>
        <taxon>Hyloidea</taxon>
        <taxon>Eleutherodactylidae</taxon>
        <taxon>Eleutherodactylinae</taxon>
        <taxon>Eleutherodactylus</taxon>
        <taxon>Eleutherodactylus</taxon>
    </lineage>
</organism>
<evidence type="ECO:0000256" key="1">
    <source>
        <dbReference type="ARBA" id="ARBA00005567"/>
    </source>
</evidence>
<sequence length="71" mass="8252">VKVGKCSTSKPGFFDFEGRQKWEAWKSLGDYSCQQAMRDYIDTVKKLDPDWKPKVRGRSFKAQFMCPVLSL</sequence>
<dbReference type="AlphaFoldDB" id="A0A8J6B2L3"/>
<feature type="non-terminal residue" evidence="4">
    <location>
        <position position="71"/>
    </location>
</feature>
<keyword evidence="5" id="KW-1185">Reference proteome</keyword>
<evidence type="ECO:0000313" key="4">
    <source>
        <dbReference type="EMBL" id="KAG9462044.1"/>
    </source>
</evidence>
<dbReference type="Pfam" id="PF00887">
    <property type="entry name" value="ACBP"/>
    <property type="match status" value="1"/>
</dbReference>
<evidence type="ECO:0000256" key="2">
    <source>
        <dbReference type="ARBA" id="ARBA00023121"/>
    </source>
</evidence>
<feature type="domain" description="ACB" evidence="3">
    <location>
        <begin position="1"/>
        <end position="53"/>
    </location>
</feature>